<dbReference type="AlphaFoldDB" id="A0A835B8Z0"/>
<evidence type="ECO:0000256" key="4">
    <source>
        <dbReference type="SAM" id="MobiDB-lite"/>
    </source>
</evidence>
<gene>
    <name evidence="6" type="ORF">HU200_041387</name>
</gene>
<dbReference type="Proteomes" id="UP000636709">
    <property type="component" value="Unassembled WGS sequence"/>
</dbReference>
<dbReference type="PROSITE" id="PS51795">
    <property type="entry name" value="ZF_FLZ"/>
    <property type="match status" value="1"/>
</dbReference>
<organism evidence="6 7">
    <name type="scientific">Digitaria exilis</name>
    <dbReference type="NCBI Taxonomy" id="1010633"/>
    <lineage>
        <taxon>Eukaryota</taxon>
        <taxon>Viridiplantae</taxon>
        <taxon>Streptophyta</taxon>
        <taxon>Embryophyta</taxon>
        <taxon>Tracheophyta</taxon>
        <taxon>Spermatophyta</taxon>
        <taxon>Magnoliopsida</taxon>
        <taxon>Liliopsida</taxon>
        <taxon>Poales</taxon>
        <taxon>Poaceae</taxon>
        <taxon>PACMAD clade</taxon>
        <taxon>Panicoideae</taxon>
        <taxon>Panicodae</taxon>
        <taxon>Paniceae</taxon>
        <taxon>Anthephorinae</taxon>
        <taxon>Digitaria</taxon>
    </lineage>
</organism>
<dbReference type="OrthoDB" id="693835at2759"/>
<evidence type="ECO:0000313" key="7">
    <source>
        <dbReference type="Proteomes" id="UP000636709"/>
    </source>
</evidence>
<feature type="region of interest" description="Disordered" evidence="4">
    <location>
        <begin position="15"/>
        <end position="39"/>
    </location>
</feature>
<keyword evidence="2" id="KW-0479">Metal-binding</keyword>
<dbReference type="EMBL" id="JACEFO010001992">
    <property type="protein sequence ID" value="KAF8690147.1"/>
    <property type="molecule type" value="Genomic_DNA"/>
</dbReference>
<comment type="caution">
    <text evidence="6">The sequence shown here is derived from an EMBL/GenBank/DDBJ whole genome shotgun (WGS) entry which is preliminary data.</text>
</comment>
<feature type="compositionally biased region" description="Basic and acidic residues" evidence="4">
    <location>
        <begin position="18"/>
        <end position="32"/>
    </location>
</feature>
<proteinExistence type="inferred from homology"/>
<reference evidence="6" key="1">
    <citation type="submission" date="2020-07" db="EMBL/GenBank/DDBJ databases">
        <title>Genome sequence and genetic diversity analysis of an under-domesticated orphan crop, white fonio (Digitaria exilis).</title>
        <authorList>
            <person name="Bennetzen J.L."/>
            <person name="Chen S."/>
            <person name="Ma X."/>
            <person name="Wang X."/>
            <person name="Yssel A.E.J."/>
            <person name="Chaluvadi S.R."/>
            <person name="Johnson M."/>
            <person name="Gangashetty P."/>
            <person name="Hamidou F."/>
            <person name="Sanogo M.D."/>
            <person name="Zwaenepoel A."/>
            <person name="Wallace J."/>
            <person name="Van De Peer Y."/>
            <person name="Van Deynze A."/>
        </authorList>
    </citation>
    <scope>NUCLEOTIDE SEQUENCE</scope>
    <source>
        <tissue evidence="6">Leaves</tissue>
    </source>
</reference>
<feature type="zinc finger region" description="FLZ-type" evidence="3">
    <location>
        <begin position="117"/>
        <end position="159"/>
    </location>
</feature>
<evidence type="ECO:0000259" key="5">
    <source>
        <dbReference type="PROSITE" id="PS51795"/>
    </source>
</evidence>
<protein>
    <recommendedName>
        <fullName evidence="5">FLZ-type domain-containing protein</fullName>
    </recommendedName>
</protein>
<comment type="similarity">
    <text evidence="1">Belongs to the FLZ family.</text>
</comment>
<accession>A0A835B8Z0</accession>
<evidence type="ECO:0000256" key="1">
    <source>
        <dbReference type="ARBA" id="ARBA00009374"/>
    </source>
</evidence>
<name>A0A835B8Z0_9POAL</name>
<sequence length="222" mass="24656">MALYSSLGCPFAAGNEDDVPRRRPWRPEDAVKKKQRAGGGVHPETSLGFLAAVVDPASARLLRVAEPVRAVASVAGVIAAAGVAATQLTTCNGKRDTTTACTTRLLVTFRVDDEPLLRLDSCELCRRRLDDRAIYLYMDKGFCMPECRYEYFREELYEKRKLKRAAETRASRRAWRQHGSKASLDTDTLADRSVFKRIFFVSDDSGTLGHSHKTAASFSSSM</sequence>
<feature type="domain" description="FLZ-type" evidence="5">
    <location>
        <begin position="117"/>
        <end position="159"/>
    </location>
</feature>
<dbReference type="Pfam" id="PF04570">
    <property type="entry name" value="zf-FLZ"/>
    <property type="match status" value="1"/>
</dbReference>
<keyword evidence="7" id="KW-1185">Reference proteome</keyword>
<evidence type="ECO:0000313" key="6">
    <source>
        <dbReference type="EMBL" id="KAF8690147.1"/>
    </source>
</evidence>
<evidence type="ECO:0000256" key="2">
    <source>
        <dbReference type="ARBA" id="ARBA00022723"/>
    </source>
</evidence>
<dbReference type="GO" id="GO:0046872">
    <property type="term" value="F:metal ion binding"/>
    <property type="evidence" value="ECO:0007669"/>
    <property type="project" value="UniProtKB-KW"/>
</dbReference>
<dbReference type="InterPro" id="IPR007650">
    <property type="entry name" value="Zf-FLZ_dom"/>
</dbReference>
<evidence type="ECO:0000256" key="3">
    <source>
        <dbReference type="PROSITE-ProRule" id="PRU01131"/>
    </source>
</evidence>